<proteinExistence type="predicted"/>
<keyword evidence="3 5" id="KW-1133">Transmembrane helix</keyword>
<evidence type="ECO:0000256" key="4">
    <source>
        <dbReference type="ARBA" id="ARBA00023136"/>
    </source>
</evidence>
<dbReference type="Gene3D" id="1.20.1560.10">
    <property type="entry name" value="ABC transporter type 1, transmembrane domain"/>
    <property type="match status" value="1"/>
</dbReference>
<comment type="subcellular location">
    <subcellularLocation>
        <location evidence="1">Cell membrane</location>
        <topology evidence="1">Multi-pass membrane protein</topology>
    </subcellularLocation>
</comment>
<keyword evidence="4 5" id="KW-0472">Membrane</keyword>
<accession>A0A8J3YGF5</accession>
<feature type="transmembrane region" description="Helical" evidence="5">
    <location>
        <begin position="145"/>
        <end position="164"/>
    </location>
</feature>
<dbReference type="EMBL" id="BOPF01000004">
    <property type="protein sequence ID" value="GIJ44734.1"/>
    <property type="molecule type" value="Genomic_DNA"/>
</dbReference>
<evidence type="ECO:0000259" key="6">
    <source>
        <dbReference type="PROSITE" id="PS50893"/>
    </source>
</evidence>
<dbReference type="RefSeq" id="WP_203898280.1">
    <property type="nucleotide sequence ID" value="NZ_BOPF01000004.1"/>
</dbReference>
<keyword evidence="2 5" id="KW-0812">Transmembrane</keyword>
<dbReference type="PANTHER" id="PTHR43394">
    <property type="entry name" value="ATP-DEPENDENT PERMEASE MDL1, MITOCHONDRIAL"/>
    <property type="match status" value="1"/>
</dbReference>
<dbReference type="Pfam" id="PF00005">
    <property type="entry name" value="ABC_tran"/>
    <property type="match status" value="1"/>
</dbReference>
<keyword evidence="9" id="KW-1185">Reference proteome</keyword>
<dbReference type="InterPro" id="IPR027417">
    <property type="entry name" value="P-loop_NTPase"/>
</dbReference>
<comment type="caution">
    <text evidence="8">The sequence shown here is derived from an EMBL/GenBank/DDBJ whole genome shotgun (WGS) entry which is preliminary data.</text>
</comment>
<dbReference type="GO" id="GO:0015421">
    <property type="term" value="F:ABC-type oligopeptide transporter activity"/>
    <property type="evidence" value="ECO:0007669"/>
    <property type="project" value="TreeGrafter"/>
</dbReference>
<evidence type="ECO:0000256" key="1">
    <source>
        <dbReference type="ARBA" id="ARBA00004651"/>
    </source>
</evidence>
<feature type="transmembrane region" description="Helical" evidence="5">
    <location>
        <begin position="170"/>
        <end position="189"/>
    </location>
</feature>
<dbReference type="InterPro" id="IPR011527">
    <property type="entry name" value="ABC1_TM_dom"/>
</dbReference>
<dbReference type="InterPro" id="IPR003439">
    <property type="entry name" value="ABC_transporter-like_ATP-bd"/>
</dbReference>
<evidence type="ECO:0000256" key="3">
    <source>
        <dbReference type="ARBA" id="ARBA00022989"/>
    </source>
</evidence>
<dbReference type="PROSITE" id="PS00211">
    <property type="entry name" value="ABC_TRANSPORTER_1"/>
    <property type="match status" value="1"/>
</dbReference>
<feature type="transmembrane region" description="Helical" evidence="5">
    <location>
        <begin position="20"/>
        <end position="45"/>
    </location>
</feature>
<evidence type="ECO:0000256" key="2">
    <source>
        <dbReference type="ARBA" id="ARBA00022692"/>
    </source>
</evidence>
<feature type="transmembrane region" description="Helical" evidence="5">
    <location>
        <begin position="284"/>
        <end position="301"/>
    </location>
</feature>
<dbReference type="Pfam" id="PF00664">
    <property type="entry name" value="ABC_membrane"/>
    <property type="match status" value="1"/>
</dbReference>
<feature type="domain" description="ABC transporter" evidence="6">
    <location>
        <begin position="248"/>
        <end position="559"/>
    </location>
</feature>
<dbReference type="GO" id="GO:0005524">
    <property type="term" value="F:ATP binding"/>
    <property type="evidence" value="ECO:0007669"/>
    <property type="project" value="InterPro"/>
</dbReference>
<dbReference type="GO" id="GO:0005886">
    <property type="term" value="C:plasma membrane"/>
    <property type="evidence" value="ECO:0007669"/>
    <property type="project" value="UniProtKB-SubCell"/>
</dbReference>
<feature type="transmembrane region" description="Helical" evidence="5">
    <location>
        <begin position="259"/>
        <end position="278"/>
    </location>
</feature>
<name>A0A8J3YGF5_9ACTN</name>
<evidence type="ECO:0000313" key="8">
    <source>
        <dbReference type="EMBL" id="GIJ44734.1"/>
    </source>
</evidence>
<dbReference type="SUPFAM" id="SSF52540">
    <property type="entry name" value="P-loop containing nucleoside triphosphate hydrolases"/>
    <property type="match status" value="1"/>
</dbReference>
<dbReference type="InterPro" id="IPR017871">
    <property type="entry name" value="ABC_transporter-like_CS"/>
</dbReference>
<feature type="domain" description="ABC transmembrane type-1" evidence="7">
    <location>
        <begin position="33"/>
        <end position="313"/>
    </location>
</feature>
<dbReference type="GO" id="GO:0016887">
    <property type="term" value="F:ATP hydrolysis activity"/>
    <property type="evidence" value="ECO:0007669"/>
    <property type="project" value="InterPro"/>
</dbReference>
<dbReference type="InterPro" id="IPR039421">
    <property type="entry name" value="Type_1_exporter"/>
</dbReference>
<protein>
    <submittedName>
        <fullName evidence="8">ABC transporter</fullName>
    </submittedName>
</protein>
<dbReference type="PROSITE" id="PS50893">
    <property type="entry name" value="ABC_TRANSPORTER_2"/>
    <property type="match status" value="1"/>
</dbReference>
<organism evidence="8 9">
    <name type="scientific">Virgisporangium aliadipatigenens</name>
    <dbReference type="NCBI Taxonomy" id="741659"/>
    <lineage>
        <taxon>Bacteria</taxon>
        <taxon>Bacillati</taxon>
        <taxon>Actinomycetota</taxon>
        <taxon>Actinomycetes</taxon>
        <taxon>Micromonosporales</taxon>
        <taxon>Micromonosporaceae</taxon>
        <taxon>Virgisporangium</taxon>
    </lineage>
</organism>
<evidence type="ECO:0000256" key="5">
    <source>
        <dbReference type="SAM" id="Phobius"/>
    </source>
</evidence>
<evidence type="ECO:0000259" key="7">
    <source>
        <dbReference type="PROSITE" id="PS50929"/>
    </source>
</evidence>
<dbReference type="Gene3D" id="3.40.50.300">
    <property type="entry name" value="P-loop containing nucleotide triphosphate hydrolases"/>
    <property type="match status" value="1"/>
</dbReference>
<sequence length="561" mass="59510">MKDLPVADPGEPDHRNATRYLIWLARTQAATLAGGVAFGIAWMAAPAFMPAVIGRAVDAIAAGDQGDLSEATAVLIGLGCLQAVAGIMRHRFAVTNWLSAAYRTVQVTVRHATRLGATLTQRVAAGEVVAIGTSDIGQLGNAMDVTARAAGAIFAIVVVTVLLLSVSLPLGLVVVVGVPVLMGIVAVLLRPLHRRSQEYRELTGDLTNRAGDIVAGLRVLRGVGGESVFAARYRERSQEVRAAGVNVARVDSVLKAAQILVPGLFVMLVTWLGARFALDGRISVGELVAFYGYATFLIMPLRNLTEAADRLIRGHVAARRVVRLLQLTPEVTDPEQPLPMPPDGDLHDPESGVHVRAGGVTAIAADNPADAQRIADRLGRYDPDSRVLLGGVPLSKLPVAAVRERILVADNDARLFNGPLHAELGGPRDRLPGALHAASAGDVITALPKGLDTPIVERGREFSGGQQQRLRLARALQADPPVLVLVEPTSAVDAHTEARIAARLAGHRRGRTTVICTTSPLLLDRADYVVHVVSGRAAAEGRHRELLERSPAYRATVGRQP</sequence>
<evidence type="ECO:0000313" key="9">
    <source>
        <dbReference type="Proteomes" id="UP000619260"/>
    </source>
</evidence>
<dbReference type="Proteomes" id="UP000619260">
    <property type="component" value="Unassembled WGS sequence"/>
</dbReference>
<dbReference type="SUPFAM" id="SSF90123">
    <property type="entry name" value="ABC transporter transmembrane region"/>
    <property type="match status" value="1"/>
</dbReference>
<dbReference type="InterPro" id="IPR036640">
    <property type="entry name" value="ABC1_TM_sf"/>
</dbReference>
<reference evidence="8" key="1">
    <citation type="submission" date="2021-01" db="EMBL/GenBank/DDBJ databases">
        <title>Whole genome shotgun sequence of Virgisporangium aliadipatigenens NBRC 105644.</title>
        <authorList>
            <person name="Komaki H."/>
            <person name="Tamura T."/>
        </authorList>
    </citation>
    <scope>NUCLEOTIDE SEQUENCE</scope>
    <source>
        <strain evidence="8">NBRC 105644</strain>
    </source>
</reference>
<gene>
    <name evidence="8" type="ORF">Val02_16200</name>
</gene>
<dbReference type="PANTHER" id="PTHR43394:SF1">
    <property type="entry name" value="ATP-BINDING CASSETTE SUB-FAMILY B MEMBER 10, MITOCHONDRIAL"/>
    <property type="match status" value="1"/>
</dbReference>
<dbReference type="PROSITE" id="PS50929">
    <property type="entry name" value="ABC_TM1F"/>
    <property type="match status" value="1"/>
</dbReference>
<dbReference type="AlphaFoldDB" id="A0A8J3YGF5"/>